<feature type="transmembrane region" description="Helical" evidence="1">
    <location>
        <begin position="94"/>
        <end position="114"/>
    </location>
</feature>
<accession>D2QUI6</accession>
<keyword evidence="1" id="KW-0812">Transmembrane</keyword>
<organism evidence="2 3">
    <name type="scientific">Spirosoma linguale (strain ATCC 33905 / DSM 74 / LMG 10896 / Claus 1)</name>
    <dbReference type="NCBI Taxonomy" id="504472"/>
    <lineage>
        <taxon>Bacteria</taxon>
        <taxon>Pseudomonadati</taxon>
        <taxon>Bacteroidota</taxon>
        <taxon>Cytophagia</taxon>
        <taxon>Cytophagales</taxon>
        <taxon>Cytophagaceae</taxon>
        <taxon>Spirosoma</taxon>
    </lineage>
</organism>
<gene>
    <name evidence="2" type="ordered locus">Slin_6511</name>
</gene>
<dbReference type="RefSeq" id="WP_012930950.1">
    <property type="nucleotide sequence ID" value="NC_013730.1"/>
</dbReference>
<reference evidence="2 3" key="1">
    <citation type="journal article" date="2010" name="Stand. Genomic Sci.">
        <title>Complete genome sequence of Spirosoma linguale type strain (1).</title>
        <authorList>
            <person name="Lail K."/>
            <person name="Sikorski J."/>
            <person name="Saunders E."/>
            <person name="Lapidus A."/>
            <person name="Glavina Del Rio T."/>
            <person name="Copeland A."/>
            <person name="Tice H."/>
            <person name="Cheng J.-F."/>
            <person name="Lucas S."/>
            <person name="Nolan M."/>
            <person name="Bruce D."/>
            <person name="Goodwin L."/>
            <person name="Pitluck S."/>
            <person name="Ivanova N."/>
            <person name="Mavromatis K."/>
            <person name="Ovchinnikova G."/>
            <person name="Pati A."/>
            <person name="Chen A."/>
            <person name="Palaniappan K."/>
            <person name="Land M."/>
            <person name="Hauser L."/>
            <person name="Chang Y.-J."/>
            <person name="Jeffries C.D."/>
            <person name="Chain P."/>
            <person name="Brettin T."/>
            <person name="Detter J.C."/>
            <person name="Schuetze A."/>
            <person name="Rohde M."/>
            <person name="Tindall B.J."/>
            <person name="Goeker M."/>
            <person name="Bristow J."/>
            <person name="Eisen J.A."/>
            <person name="Markowitz V."/>
            <person name="Hugenholtz P."/>
            <person name="Kyrpides N.C."/>
            <person name="Klenk H.-P."/>
            <person name="Chen F."/>
        </authorList>
    </citation>
    <scope>NUCLEOTIDE SEQUENCE [LARGE SCALE GENOMIC DNA]</scope>
    <source>
        <strain evidence="3">ATCC 33905 / DSM 74 / LMG 10896 / Claus 1</strain>
    </source>
</reference>
<feature type="transmembrane region" description="Helical" evidence="1">
    <location>
        <begin position="152"/>
        <end position="174"/>
    </location>
</feature>
<dbReference type="KEGG" id="sli:Slin_6511"/>
<dbReference type="EMBL" id="CP001769">
    <property type="protein sequence ID" value="ADB42468.1"/>
    <property type="molecule type" value="Genomic_DNA"/>
</dbReference>
<dbReference type="eggNOG" id="ENOG50337C8">
    <property type="taxonomic scope" value="Bacteria"/>
</dbReference>
<feature type="transmembrane region" description="Helical" evidence="1">
    <location>
        <begin position="194"/>
        <end position="214"/>
    </location>
</feature>
<dbReference type="HOGENOM" id="CLU_1155716_0_0_10"/>
<evidence type="ECO:0000256" key="1">
    <source>
        <dbReference type="SAM" id="Phobius"/>
    </source>
</evidence>
<keyword evidence="3" id="KW-1185">Reference proteome</keyword>
<protein>
    <submittedName>
        <fullName evidence="2">Uncharacterized protein</fullName>
    </submittedName>
</protein>
<dbReference type="AlphaFoldDB" id="D2QUI6"/>
<feature type="transmembrane region" description="Helical" evidence="1">
    <location>
        <begin position="120"/>
        <end position="140"/>
    </location>
</feature>
<dbReference type="Proteomes" id="UP000002028">
    <property type="component" value="Chromosome"/>
</dbReference>
<proteinExistence type="predicted"/>
<keyword evidence="1" id="KW-1133">Transmembrane helix</keyword>
<evidence type="ECO:0000313" key="3">
    <source>
        <dbReference type="Proteomes" id="UP000002028"/>
    </source>
</evidence>
<dbReference type="STRING" id="504472.Slin_6511"/>
<sequence length="223" mass="25609">MALTPFQLKYLRFDLIGLGDIKYDDVVDELLDHYASLTEQKMETGLAFEEASKQAWADLGAEKGVQKIQASFVKSIEQQIKTQHLTILKSYSRWPMLVTTALVGLLVYMVVPLIPVKWLIWVTLLIGTTPYLFILLGCYYGLHKQTDTGKLVWQYLLSKCGLAICIINLSLNLFNRFFNNAPQETRTLLETYPTISVLICLLLLLYTASFIQLFQHQYKQKFV</sequence>
<evidence type="ECO:0000313" key="2">
    <source>
        <dbReference type="EMBL" id="ADB42468.1"/>
    </source>
</evidence>
<keyword evidence="1" id="KW-0472">Membrane</keyword>
<name>D2QUI6_SPILD</name>